<dbReference type="Pfam" id="PF01066">
    <property type="entry name" value="CDP-OH_P_transf"/>
    <property type="match status" value="1"/>
</dbReference>
<evidence type="ECO:0000256" key="2">
    <source>
        <dbReference type="ARBA" id="ARBA00022679"/>
    </source>
</evidence>
<comment type="subcellular location">
    <subcellularLocation>
        <location evidence="1">Membrane</location>
        <topology evidence="1">Multi-pass membrane protein</topology>
    </subcellularLocation>
</comment>
<evidence type="ECO:0000256" key="3">
    <source>
        <dbReference type="ARBA" id="ARBA00022692"/>
    </source>
</evidence>
<evidence type="ECO:0000256" key="9">
    <source>
        <dbReference type="SAM" id="Phobius"/>
    </source>
</evidence>
<proteinExistence type="inferred from homology"/>
<sequence length="151" mass="17482">MTVKEETPMPVKIIDYKILFYAPNIIGYLRIALLCTAFYNYSSSVFFLLLYSSSVILDAVDGCVARRFNQTSSFGAWLDVIIDNIGRGLLWVHLHPLFYIISVVEWSAFVCNYQLGPQWQEYLVSQKHSTRRIIETPRFISKIISNTIKNF</sequence>
<dbReference type="PROSITE" id="PS00379">
    <property type="entry name" value="CDP_ALCOHOL_P_TRANSF"/>
    <property type="match status" value="1"/>
</dbReference>
<dbReference type="Gene3D" id="1.20.120.1760">
    <property type="match status" value="1"/>
</dbReference>
<reference evidence="10 11" key="1">
    <citation type="journal article" date="2019" name="PLoS Biol.">
        <title>Sex chromosomes control vertical transmission of feminizing Wolbachia symbionts in an isopod.</title>
        <authorList>
            <person name="Becking T."/>
            <person name="Chebbi M.A."/>
            <person name="Giraud I."/>
            <person name="Moumen B."/>
            <person name="Laverre T."/>
            <person name="Caubet Y."/>
            <person name="Peccoud J."/>
            <person name="Gilbert C."/>
            <person name="Cordaux R."/>
        </authorList>
    </citation>
    <scope>NUCLEOTIDE SEQUENCE [LARGE SCALE GENOMIC DNA]</scope>
    <source>
        <strain evidence="10">ANa2</strain>
        <tissue evidence="10">Whole body excluding digestive tract and cuticle</tissue>
    </source>
</reference>
<dbReference type="GO" id="GO:0008654">
    <property type="term" value="P:phospholipid biosynthetic process"/>
    <property type="evidence" value="ECO:0007669"/>
    <property type="project" value="InterPro"/>
</dbReference>
<dbReference type="Proteomes" id="UP000326759">
    <property type="component" value="Unassembled WGS sequence"/>
</dbReference>
<dbReference type="GO" id="GO:0016780">
    <property type="term" value="F:phosphotransferase activity, for other substituted phosphate groups"/>
    <property type="evidence" value="ECO:0007669"/>
    <property type="project" value="InterPro"/>
</dbReference>
<comment type="similarity">
    <text evidence="8">Belongs to the CDP-alcohol phosphatidyltransferase class-I family.</text>
</comment>
<evidence type="ECO:0000313" key="11">
    <source>
        <dbReference type="Proteomes" id="UP000326759"/>
    </source>
</evidence>
<keyword evidence="3 9" id="KW-0812">Transmembrane</keyword>
<evidence type="ECO:0000256" key="8">
    <source>
        <dbReference type="RuleBase" id="RU003750"/>
    </source>
</evidence>
<dbReference type="InterPro" id="IPR000462">
    <property type="entry name" value="CDP-OH_P_trans"/>
</dbReference>
<evidence type="ECO:0000256" key="7">
    <source>
        <dbReference type="ARBA" id="ARBA00023264"/>
    </source>
</evidence>
<dbReference type="OrthoDB" id="10251079at2759"/>
<gene>
    <name evidence="10" type="primary">PIS1</name>
    <name evidence="10" type="ORF">Anas_02289</name>
</gene>
<keyword evidence="6 9" id="KW-0472">Membrane</keyword>
<dbReference type="PANTHER" id="PTHR15362:SF13">
    <property type="entry name" value="SI:CH1073-145M9.1"/>
    <property type="match status" value="1"/>
</dbReference>
<comment type="caution">
    <text evidence="10">The sequence shown here is derived from an EMBL/GenBank/DDBJ whole genome shotgun (WGS) entry which is preliminary data.</text>
</comment>
<keyword evidence="2 8" id="KW-0808">Transferase</keyword>
<evidence type="ECO:0000256" key="5">
    <source>
        <dbReference type="ARBA" id="ARBA00023098"/>
    </source>
</evidence>
<feature type="transmembrane region" description="Helical" evidence="9">
    <location>
        <begin position="18"/>
        <end position="39"/>
    </location>
</feature>
<dbReference type="GO" id="GO:0016020">
    <property type="term" value="C:membrane"/>
    <property type="evidence" value="ECO:0007669"/>
    <property type="project" value="UniProtKB-SubCell"/>
</dbReference>
<keyword evidence="4 9" id="KW-1133">Transmembrane helix</keyword>
<name>A0A5N5TD12_9CRUS</name>
<feature type="non-terminal residue" evidence="10">
    <location>
        <position position="151"/>
    </location>
</feature>
<dbReference type="InterPro" id="IPR048254">
    <property type="entry name" value="CDP_ALCOHOL_P_TRANSF_CS"/>
</dbReference>
<keyword evidence="7" id="KW-1208">Phospholipid metabolism</keyword>
<evidence type="ECO:0000256" key="4">
    <source>
        <dbReference type="ARBA" id="ARBA00022989"/>
    </source>
</evidence>
<evidence type="ECO:0000256" key="1">
    <source>
        <dbReference type="ARBA" id="ARBA00004141"/>
    </source>
</evidence>
<protein>
    <submittedName>
        <fullName evidence="10">CDP-diacylglycerol--inositol 3-phosphatidyltransferase 1</fullName>
    </submittedName>
</protein>
<dbReference type="PANTHER" id="PTHR15362">
    <property type="entry name" value="PHOSPHATIDYLINOSITOL SYNTHASE"/>
    <property type="match status" value="1"/>
</dbReference>
<evidence type="ECO:0000256" key="6">
    <source>
        <dbReference type="ARBA" id="ARBA00023136"/>
    </source>
</evidence>
<dbReference type="InterPro" id="IPR043130">
    <property type="entry name" value="CDP-OH_PTrfase_TM_dom"/>
</dbReference>
<organism evidence="10 11">
    <name type="scientific">Armadillidium nasatum</name>
    <dbReference type="NCBI Taxonomy" id="96803"/>
    <lineage>
        <taxon>Eukaryota</taxon>
        <taxon>Metazoa</taxon>
        <taxon>Ecdysozoa</taxon>
        <taxon>Arthropoda</taxon>
        <taxon>Crustacea</taxon>
        <taxon>Multicrustacea</taxon>
        <taxon>Malacostraca</taxon>
        <taxon>Eumalacostraca</taxon>
        <taxon>Peracarida</taxon>
        <taxon>Isopoda</taxon>
        <taxon>Oniscidea</taxon>
        <taxon>Crinocheta</taxon>
        <taxon>Armadillidiidae</taxon>
        <taxon>Armadillidium</taxon>
    </lineage>
</organism>
<keyword evidence="5" id="KW-0443">Lipid metabolism</keyword>
<accession>A0A5N5TD12</accession>
<dbReference type="AlphaFoldDB" id="A0A5N5TD12"/>
<keyword evidence="11" id="KW-1185">Reference proteome</keyword>
<evidence type="ECO:0000313" key="10">
    <source>
        <dbReference type="EMBL" id="KAB7504536.1"/>
    </source>
</evidence>
<dbReference type="EMBL" id="SEYY01002922">
    <property type="protein sequence ID" value="KAB7504536.1"/>
    <property type="molecule type" value="Genomic_DNA"/>
</dbReference>